<accession>A0A0N5BQW0</accession>
<sequence>MCRNFFFTIERNILSLDRPKINYLDIFNDGYRISRVEYSIEGTEYTGRGNYRFGNCIPKVVEFSNDDEYECFLKLMDFTEIRKIKLENVLNGESVSSKYTGWPT</sequence>
<organism evidence="1 2">
    <name type="scientific">Strongyloides papillosus</name>
    <name type="common">Intestinal threadworm</name>
    <dbReference type="NCBI Taxonomy" id="174720"/>
    <lineage>
        <taxon>Eukaryota</taxon>
        <taxon>Metazoa</taxon>
        <taxon>Ecdysozoa</taxon>
        <taxon>Nematoda</taxon>
        <taxon>Chromadorea</taxon>
        <taxon>Rhabditida</taxon>
        <taxon>Tylenchina</taxon>
        <taxon>Panagrolaimomorpha</taxon>
        <taxon>Strongyloidoidea</taxon>
        <taxon>Strongyloididae</taxon>
        <taxon>Strongyloides</taxon>
    </lineage>
</organism>
<keyword evidence="1" id="KW-1185">Reference proteome</keyword>
<dbReference type="Proteomes" id="UP000046392">
    <property type="component" value="Unplaced"/>
</dbReference>
<evidence type="ECO:0000313" key="2">
    <source>
        <dbReference type="WBParaSite" id="SPAL_0000826900.1"/>
    </source>
</evidence>
<reference evidence="2" key="1">
    <citation type="submission" date="2017-02" db="UniProtKB">
        <authorList>
            <consortium name="WormBaseParasite"/>
        </authorList>
    </citation>
    <scope>IDENTIFICATION</scope>
</reference>
<dbReference type="WBParaSite" id="SPAL_0000826900.1">
    <property type="protein sequence ID" value="SPAL_0000826900.1"/>
    <property type="gene ID" value="SPAL_0000826900"/>
</dbReference>
<evidence type="ECO:0000313" key="1">
    <source>
        <dbReference type="Proteomes" id="UP000046392"/>
    </source>
</evidence>
<protein>
    <submittedName>
        <fullName evidence="2">Protein kinase domain-containing protein</fullName>
    </submittedName>
</protein>
<proteinExistence type="predicted"/>
<name>A0A0N5BQW0_STREA</name>
<dbReference type="AlphaFoldDB" id="A0A0N5BQW0"/>